<keyword evidence="3" id="KW-1185">Reference proteome</keyword>
<accession>A0A974RY15</accession>
<sequence length="202" mass="22509">MSNRTLQAIWRNIMTNQTQQTTQYFNVHTTGLGYVNRIREVKPENGGKPFWSCTVAVLRGASDNVKYTYIDCRVSGEEALSLVKRLKKTVDEAIKEGKAEPKLLIGFTIGDIYPESFTYESGDKKGKTGVNIKGRLLRISSIKKDGETVYQAPKKEEADPEVPVDNIPAEQIEQAQLQNDVPTTPAPSEQPAQEEAEEMAAF</sequence>
<dbReference type="EMBL" id="CP067393">
    <property type="protein sequence ID" value="QQP86826.1"/>
    <property type="molecule type" value="Genomic_DNA"/>
</dbReference>
<gene>
    <name evidence="2" type="ORF">JHT90_06185</name>
</gene>
<reference evidence="2 3" key="1">
    <citation type="submission" date="2021-01" db="EMBL/GenBank/DDBJ databases">
        <title>Entomomonas sp. F2A isolated from a house cricket (Acheta domesticus).</title>
        <authorList>
            <person name="Spergser J."/>
            <person name="Busse H.-J."/>
        </authorList>
    </citation>
    <scope>NUCLEOTIDE SEQUENCE [LARGE SCALE GENOMIC DNA]</scope>
    <source>
        <strain evidence="2 3">F2A</strain>
    </source>
</reference>
<feature type="compositionally biased region" description="Acidic residues" evidence="1">
    <location>
        <begin position="192"/>
        <end position="202"/>
    </location>
</feature>
<feature type="region of interest" description="Disordered" evidence="1">
    <location>
        <begin position="174"/>
        <end position="202"/>
    </location>
</feature>
<evidence type="ECO:0000256" key="1">
    <source>
        <dbReference type="SAM" id="MobiDB-lite"/>
    </source>
</evidence>
<evidence type="ECO:0000313" key="2">
    <source>
        <dbReference type="EMBL" id="QQP86826.1"/>
    </source>
</evidence>
<dbReference type="Proteomes" id="UP000595278">
    <property type="component" value="Chromosome"/>
</dbReference>
<dbReference type="AlphaFoldDB" id="A0A974RY15"/>
<proteinExistence type="predicted"/>
<evidence type="ECO:0000313" key="3">
    <source>
        <dbReference type="Proteomes" id="UP000595278"/>
    </source>
</evidence>
<organism evidence="2 3">
    <name type="scientific">Entomomonas asaccharolytica</name>
    <dbReference type="NCBI Taxonomy" id="2785331"/>
    <lineage>
        <taxon>Bacteria</taxon>
        <taxon>Pseudomonadati</taxon>
        <taxon>Pseudomonadota</taxon>
        <taxon>Gammaproteobacteria</taxon>
        <taxon>Pseudomonadales</taxon>
        <taxon>Pseudomonadaceae</taxon>
        <taxon>Entomomonas</taxon>
    </lineage>
</organism>
<protein>
    <submittedName>
        <fullName evidence="2">DUF3577 domain-containing protein</fullName>
    </submittedName>
</protein>
<name>A0A974RY15_9GAMM</name>
<dbReference type="KEGG" id="eaz:JHT90_06185"/>
<dbReference type="InterPro" id="IPR021960">
    <property type="entry name" value="DUF3577"/>
</dbReference>
<dbReference type="Pfam" id="PF12101">
    <property type="entry name" value="DUF3577"/>
    <property type="match status" value="1"/>
</dbReference>